<gene>
    <name evidence="2" type="ORF">P256_00209</name>
</gene>
<accession>V2TZ87</accession>
<dbReference type="OrthoDB" id="5724405at2"/>
<evidence type="ECO:0000313" key="3">
    <source>
        <dbReference type="Proteomes" id="UP000023785"/>
    </source>
</evidence>
<sequence length="606" mass="70406">MDTQNLSPDFFAISNKITRETLSFCDTNMKSIQQWAEQLNSSQLGDSSKALLNAIIEISELECQADIKYQLIQILHPLLEQTISFLEKNFISGYMVNSGHQEGVTDLTQLFRSYLARIYNHITFELSDILENTNFSIFSMLKRKNLQQIRLISLYLALEQLNLLKYQQLLLYKSARVGQWRCAHQLYDLARQHNFEDQEIKDKSKFTSSISSTNTILDLYKQINLLDLLNTHQLRPVEIYELYQCSFQWIKLIKVTTKESSLSRYVINLNKDFPPIINNFQNESDHQRLFLETQALYEHINLVNLPGHKSLSKLEKDNLTPSLVFHILNILNNSPERRFERYNFTSSIQITFSLQSAHYYLSNATPFEDTLQKEKDFKATSESQFLSSWHTDIQSTWEIESKPEDKVTSPKSHSSKSRKPILDDENKRQVYSCTIIDISVNGYRMKWSGDIPKQLRTGELILVQENKQSPWRAGVIRWLKQVDSQHIEFGIEILSQDITPCAVQLFVNKSSTSYHPALLVKKDVLNETSLSIIVPGSQLFKEQQSITLRLGTDEIKIYLTNAKLINQSFTLLDFDLLDDLDTTKLNSFIQWHAESIKKLDLWDSLK</sequence>
<keyword evidence="3" id="KW-1185">Reference proteome</keyword>
<proteinExistence type="predicted"/>
<organism evidence="2 3">
    <name type="scientific">Acinetobacter nectaris CIP 110549</name>
    <dbReference type="NCBI Taxonomy" id="1392540"/>
    <lineage>
        <taxon>Bacteria</taxon>
        <taxon>Pseudomonadati</taxon>
        <taxon>Pseudomonadota</taxon>
        <taxon>Gammaproteobacteria</taxon>
        <taxon>Moraxellales</taxon>
        <taxon>Moraxellaceae</taxon>
        <taxon>Acinetobacter</taxon>
    </lineage>
</organism>
<evidence type="ECO:0000256" key="1">
    <source>
        <dbReference type="SAM" id="MobiDB-lite"/>
    </source>
</evidence>
<reference evidence="2 3" key="1">
    <citation type="submission" date="2013-10" db="EMBL/GenBank/DDBJ databases">
        <title>The Genome Sequence of Acinetobacter nectaris CIP 110549.</title>
        <authorList>
            <consortium name="The Broad Institute Genomics Platform"/>
            <consortium name="The Broad Institute Genome Sequencing Center for Infectious Disease"/>
            <person name="Cerqueira G."/>
            <person name="Feldgarden M."/>
            <person name="Courvalin P."/>
            <person name="Grillot-Courvalin C."/>
            <person name="Clermont D."/>
            <person name="Rocha E."/>
            <person name="Yoon E.-J."/>
            <person name="Nemec A."/>
            <person name="Young S.K."/>
            <person name="Zeng Q."/>
            <person name="Gargeya S."/>
            <person name="Fitzgerald M."/>
            <person name="Abouelleil A."/>
            <person name="Alvarado L."/>
            <person name="Berlin A.M."/>
            <person name="Chapman S.B."/>
            <person name="Gainer-Dewar J."/>
            <person name="Goldberg J."/>
            <person name="Gnerre S."/>
            <person name="Griggs A."/>
            <person name="Gujja S."/>
            <person name="Hansen M."/>
            <person name="Howarth C."/>
            <person name="Imamovic A."/>
            <person name="Ireland A."/>
            <person name="Larimer J."/>
            <person name="McCowan C."/>
            <person name="Murphy C."/>
            <person name="Pearson M."/>
            <person name="Poon T.W."/>
            <person name="Priest M."/>
            <person name="Roberts A."/>
            <person name="Saif S."/>
            <person name="Shea T."/>
            <person name="Sykes S."/>
            <person name="Wortman J."/>
            <person name="Nusbaum C."/>
            <person name="Birren B."/>
        </authorList>
    </citation>
    <scope>NUCLEOTIDE SEQUENCE [LARGE SCALE GENOMIC DNA]</scope>
    <source>
        <strain evidence="2 3">CIP 110549</strain>
    </source>
</reference>
<dbReference type="AlphaFoldDB" id="V2TZ87"/>
<protein>
    <recommendedName>
        <fullName evidence="4">PilZ domain-containing protein</fullName>
    </recommendedName>
</protein>
<evidence type="ECO:0000313" key="2">
    <source>
        <dbReference type="EMBL" id="ESK41220.1"/>
    </source>
</evidence>
<dbReference type="PATRIC" id="fig|1392540.3.peg.205"/>
<dbReference type="Proteomes" id="UP000023785">
    <property type="component" value="Unassembled WGS sequence"/>
</dbReference>
<dbReference type="STRING" id="1392540.P256_00209"/>
<comment type="caution">
    <text evidence="2">The sequence shown here is derived from an EMBL/GenBank/DDBJ whole genome shotgun (WGS) entry which is preliminary data.</text>
</comment>
<dbReference type="EMBL" id="AYER01000001">
    <property type="protein sequence ID" value="ESK41220.1"/>
    <property type="molecule type" value="Genomic_DNA"/>
</dbReference>
<dbReference type="HOGENOM" id="CLU_031627_0_1_6"/>
<feature type="region of interest" description="Disordered" evidence="1">
    <location>
        <begin position="400"/>
        <end position="421"/>
    </location>
</feature>
<evidence type="ECO:0008006" key="4">
    <source>
        <dbReference type="Google" id="ProtNLM"/>
    </source>
</evidence>
<dbReference type="eggNOG" id="ENOG502Z85G">
    <property type="taxonomic scope" value="Bacteria"/>
</dbReference>
<name>V2TZ87_9GAMM</name>